<name>A0A223P0M0_9SPHI</name>
<dbReference type="RefSeq" id="WP_157740946.1">
    <property type="nucleotide sequence ID" value="NZ_CP022743.1"/>
</dbReference>
<organism evidence="1 2">
    <name type="scientific">Mucilaginibacter xinganensis</name>
    <dbReference type="NCBI Taxonomy" id="1234841"/>
    <lineage>
        <taxon>Bacteria</taxon>
        <taxon>Pseudomonadati</taxon>
        <taxon>Bacteroidota</taxon>
        <taxon>Sphingobacteriia</taxon>
        <taxon>Sphingobacteriales</taxon>
        <taxon>Sphingobacteriaceae</taxon>
        <taxon>Mucilaginibacter</taxon>
    </lineage>
</organism>
<dbReference type="AlphaFoldDB" id="A0A223P0M0"/>
<evidence type="ECO:0000313" key="2">
    <source>
        <dbReference type="Proteomes" id="UP000215002"/>
    </source>
</evidence>
<protein>
    <submittedName>
        <fullName evidence="1">Uncharacterized protein</fullName>
    </submittedName>
</protein>
<dbReference type="KEGG" id="muc:MuYL_3788"/>
<gene>
    <name evidence="1" type="ORF">MuYL_3788</name>
</gene>
<dbReference type="Proteomes" id="UP000215002">
    <property type="component" value="Chromosome"/>
</dbReference>
<reference evidence="1 2" key="1">
    <citation type="submission" date="2017-08" db="EMBL/GenBank/DDBJ databases">
        <title>Complete genome sequence of Mucilaginibacter sp. strain BJC16-A31.</title>
        <authorList>
            <consortium name="Henan University of Science and Technology"/>
            <person name="You X."/>
        </authorList>
    </citation>
    <scope>NUCLEOTIDE SEQUENCE [LARGE SCALE GENOMIC DNA]</scope>
    <source>
        <strain evidence="1 2">BJC16-A31</strain>
    </source>
</reference>
<proteinExistence type="predicted"/>
<dbReference type="EMBL" id="CP022743">
    <property type="protein sequence ID" value="ASU35673.1"/>
    <property type="molecule type" value="Genomic_DNA"/>
</dbReference>
<sequence length="56" mass="6701">MTHLTINKKKYVLLSEENYQELQKKAALKWKPEKTFSVEEARAYSKKLINEWASEK</sequence>
<dbReference type="OrthoDB" id="771986at2"/>
<evidence type="ECO:0000313" key="1">
    <source>
        <dbReference type="EMBL" id="ASU35673.1"/>
    </source>
</evidence>
<accession>A0A223P0M0</accession>
<keyword evidence="2" id="KW-1185">Reference proteome</keyword>